<protein>
    <submittedName>
        <fullName evidence="1">Uncharacterized protein</fullName>
    </submittedName>
</protein>
<accession>A0A5B7JEA3</accession>
<dbReference type="Proteomes" id="UP000324222">
    <property type="component" value="Unassembled WGS sequence"/>
</dbReference>
<gene>
    <name evidence="1" type="ORF">E2C01_089705</name>
</gene>
<dbReference type="AlphaFoldDB" id="A0A5B7JEA3"/>
<evidence type="ECO:0000313" key="2">
    <source>
        <dbReference type="Proteomes" id="UP000324222"/>
    </source>
</evidence>
<comment type="caution">
    <text evidence="1">The sequence shown here is derived from an EMBL/GenBank/DDBJ whole genome shotgun (WGS) entry which is preliminary data.</text>
</comment>
<sequence length="69" mass="7892">MSCSDVIQLLSVLCRRDEISRALCLCDPRQEKAQCKAAQRVSEVRRIGEWVVQPISIMSVSRQHHVSVR</sequence>
<dbReference type="EMBL" id="VSRR010098965">
    <property type="protein sequence ID" value="MPC94532.1"/>
    <property type="molecule type" value="Genomic_DNA"/>
</dbReference>
<organism evidence="1 2">
    <name type="scientific">Portunus trituberculatus</name>
    <name type="common">Swimming crab</name>
    <name type="synonym">Neptunus trituberculatus</name>
    <dbReference type="NCBI Taxonomy" id="210409"/>
    <lineage>
        <taxon>Eukaryota</taxon>
        <taxon>Metazoa</taxon>
        <taxon>Ecdysozoa</taxon>
        <taxon>Arthropoda</taxon>
        <taxon>Crustacea</taxon>
        <taxon>Multicrustacea</taxon>
        <taxon>Malacostraca</taxon>
        <taxon>Eumalacostraca</taxon>
        <taxon>Eucarida</taxon>
        <taxon>Decapoda</taxon>
        <taxon>Pleocyemata</taxon>
        <taxon>Brachyura</taxon>
        <taxon>Eubrachyura</taxon>
        <taxon>Portunoidea</taxon>
        <taxon>Portunidae</taxon>
        <taxon>Portuninae</taxon>
        <taxon>Portunus</taxon>
    </lineage>
</organism>
<name>A0A5B7JEA3_PORTR</name>
<evidence type="ECO:0000313" key="1">
    <source>
        <dbReference type="EMBL" id="MPC94532.1"/>
    </source>
</evidence>
<keyword evidence="2" id="KW-1185">Reference proteome</keyword>
<proteinExistence type="predicted"/>
<reference evidence="1 2" key="1">
    <citation type="submission" date="2019-05" db="EMBL/GenBank/DDBJ databases">
        <title>Another draft genome of Portunus trituberculatus and its Hox gene families provides insights of decapod evolution.</title>
        <authorList>
            <person name="Jeong J.-H."/>
            <person name="Song I."/>
            <person name="Kim S."/>
            <person name="Choi T."/>
            <person name="Kim D."/>
            <person name="Ryu S."/>
            <person name="Kim W."/>
        </authorList>
    </citation>
    <scope>NUCLEOTIDE SEQUENCE [LARGE SCALE GENOMIC DNA]</scope>
    <source>
        <tissue evidence="1">Muscle</tissue>
    </source>
</reference>